<accession>A0A9P4KF23</accession>
<dbReference type="InterPro" id="IPR002889">
    <property type="entry name" value="WSC_carb-bd"/>
</dbReference>
<feature type="domain" description="WSC" evidence="4">
    <location>
        <begin position="41"/>
        <end position="133"/>
    </location>
</feature>
<dbReference type="PANTHER" id="PTHR45964:SF9">
    <property type="entry name" value="SULFOTRANSFERASE"/>
    <property type="match status" value="1"/>
</dbReference>
<feature type="domain" description="WSC" evidence="4">
    <location>
        <begin position="146"/>
        <end position="242"/>
    </location>
</feature>
<feature type="compositionally biased region" description="Low complexity" evidence="2">
    <location>
        <begin position="255"/>
        <end position="274"/>
    </location>
</feature>
<reference evidence="6" key="1">
    <citation type="journal article" date="2020" name="Stud. Mycol.">
        <title>101 Dothideomycetes genomes: A test case for predicting lifestyles and emergence of pathogens.</title>
        <authorList>
            <person name="Haridas S."/>
            <person name="Albert R."/>
            <person name="Binder M."/>
            <person name="Bloem J."/>
            <person name="LaButti K."/>
            <person name="Salamov A."/>
            <person name="Andreopoulos B."/>
            <person name="Baker S."/>
            <person name="Barry K."/>
            <person name="Bills G."/>
            <person name="Bluhm B."/>
            <person name="Cannon C."/>
            <person name="Castanera R."/>
            <person name="Culley D."/>
            <person name="Daum C."/>
            <person name="Ezra D."/>
            <person name="Gonzalez J."/>
            <person name="Henrissat B."/>
            <person name="Kuo A."/>
            <person name="Liang C."/>
            <person name="Lipzen A."/>
            <person name="Lutzoni F."/>
            <person name="Magnuson J."/>
            <person name="Mondo S."/>
            <person name="Nolan M."/>
            <person name="Ohm R."/>
            <person name="Pangilinan J."/>
            <person name="Park H.-J."/>
            <person name="Ramirez L."/>
            <person name="Alfaro M."/>
            <person name="Sun H."/>
            <person name="Tritt A."/>
            <person name="Yoshinaga Y."/>
            <person name="Zwiers L.-H."/>
            <person name="Turgeon B."/>
            <person name="Goodwin S."/>
            <person name="Spatafora J."/>
            <person name="Crous P."/>
            <person name="Grigoriev I."/>
        </authorList>
    </citation>
    <scope>NUCLEOTIDE SEQUENCE [LARGE SCALE GENOMIC DNA]</scope>
    <source>
        <strain evidence="6">CBS 304.66</strain>
    </source>
</reference>
<dbReference type="AlphaFoldDB" id="A0A9P4KF23"/>
<dbReference type="SMART" id="SM00321">
    <property type="entry name" value="WSC"/>
    <property type="match status" value="2"/>
</dbReference>
<sequence>MAAGMLQLFLSLSALSLSTSATYLWERNNPPQPPCVYPYTEFVYSGCFHDSVSSRALPFMAEIEFNNATVEQCTAYCKGNNYRYAGLEYYGQCFCGASVHSASAPETDCNLPCNGDNSQACGGADRLSIYQDPTFPDADAIAISSDYLSLGCYTEGTSGQSLDYSQWDYLNISAMTTETCLNACGAKGYPFAGLEFGRECYCGVVLGNGTLATEESKCSTPCTGNSTQMCGGPDHLNLYVAKNLESTEPCGPPVLSSSSISSSTTTPPTSKSSTTLMTTTSKCHGWKCPHEPKSTTKCFGWHCPHEPKSTTKCHGWNCPHEPKSTTKCVGWNCPHEPKSTTSKCVGWKCPYEPTCVTPTPKPPKTTKKTSTVKTTSTKKWGYPPKSTPTPTSTKKHGYGW</sequence>
<keyword evidence="6" id="KW-1185">Reference proteome</keyword>
<feature type="region of interest" description="Disordered" evidence="2">
    <location>
        <begin position="250"/>
        <end position="274"/>
    </location>
</feature>
<feature type="chain" id="PRO_5040114133" evidence="3">
    <location>
        <begin position="22"/>
        <end position="400"/>
    </location>
</feature>
<evidence type="ECO:0000256" key="2">
    <source>
        <dbReference type="SAM" id="MobiDB-lite"/>
    </source>
</evidence>
<dbReference type="OrthoDB" id="2019572at2759"/>
<name>A0A9P4KF23_9PLEO</name>
<dbReference type="PROSITE" id="PS51212">
    <property type="entry name" value="WSC"/>
    <property type="match status" value="2"/>
</dbReference>
<protein>
    <submittedName>
        <fullName evidence="5">WSC-domain-containing protein</fullName>
    </submittedName>
</protein>
<evidence type="ECO:0000256" key="3">
    <source>
        <dbReference type="SAM" id="SignalP"/>
    </source>
</evidence>
<gene>
    <name evidence="5" type="ORF">CC78DRAFT_77366</name>
</gene>
<keyword evidence="3" id="KW-0732">Signal</keyword>
<dbReference type="EMBL" id="ML986591">
    <property type="protein sequence ID" value="KAF2267440.1"/>
    <property type="molecule type" value="Genomic_DNA"/>
</dbReference>
<organism evidence="5 6">
    <name type="scientific">Lojkania enalia</name>
    <dbReference type="NCBI Taxonomy" id="147567"/>
    <lineage>
        <taxon>Eukaryota</taxon>
        <taxon>Fungi</taxon>
        <taxon>Dikarya</taxon>
        <taxon>Ascomycota</taxon>
        <taxon>Pezizomycotina</taxon>
        <taxon>Dothideomycetes</taxon>
        <taxon>Pleosporomycetidae</taxon>
        <taxon>Pleosporales</taxon>
        <taxon>Pleosporales incertae sedis</taxon>
        <taxon>Lojkania</taxon>
    </lineage>
</organism>
<feature type="region of interest" description="Disordered" evidence="2">
    <location>
        <begin position="359"/>
        <end position="400"/>
    </location>
</feature>
<dbReference type="Pfam" id="PF01822">
    <property type="entry name" value="WSC"/>
    <property type="match status" value="2"/>
</dbReference>
<evidence type="ECO:0000259" key="4">
    <source>
        <dbReference type="PROSITE" id="PS51212"/>
    </source>
</evidence>
<proteinExistence type="predicted"/>
<evidence type="ECO:0000313" key="6">
    <source>
        <dbReference type="Proteomes" id="UP000800093"/>
    </source>
</evidence>
<feature type="compositionally biased region" description="Low complexity" evidence="2">
    <location>
        <begin position="368"/>
        <end position="379"/>
    </location>
</feature>
<dbReference type="PANTHER" id="PTHR45964">
    <property type="entry name" value="WSCD FAMILY MEMBER CG9164"/>
    <property type="match status" value="1"/>
</dbReference>
<dbReference type="Proteomes" id="UP000800093">
    <property type="component" value="Unassembled WGS sequence"/>
</dbReference>
<dbReference type="InterPro" id="IPR051589">
    <property type="entry name" value="Sialate-O-sulfotransferase"/>
</dbReference>
<evidence type="ECO:0000313" key="5">
    <source>
        <dbReference type="EMBL" id="KAF2267440.1"/>
    </source>
</evidence>
<keyword evidence="1" id="KW-0677">Repeat</keyword>
<comment type="caution">
    <text evidence="5">The sequence shown here is derived from an EMBL/GenBank/DDBJ whole genome shotgun (WGS) entry which is preliminary data.</text>
</comment>
<feature type="signal peptide" evidence="3">
    <location>
        <begin position="1"/>
        <end position="21"/>
    </location>
</feature>
<evidence type="ECO:0000256" key="1">
    <source>
        <dbReference type="ARBA" id="ARBA00022737"/>
    </source>
</evidence>